<dbReference type="GO" id="GO:0140662">
    <property type="term" value="F:ATP-dependent protein folding chaperone"/>
    <property type="evidence" value="ECO:0007669"/>
    <property type="project" value="InterPro"/>
</dbReference>
<dbReference type="SMR" id="A0A1D6J7S4"/>
<dbReference type="InterPro" id="IPR043129">
    <property type="entry name" value="ATPase_NBD"/>
</dbReference>
<dbReference type="AlphaFoldDB" id="A0A1D6J7S4"/>
<keyword evidence="1" id="KW-0547">Nucleotide-binding</keyword>
<dbReference type="Gene3D" id="3.30.420.40">
    <property type="match status" value="3"/>
</dbReference>
<dbReference type="ExpressionAtlas" id="A0A1D6J7S4">
    <property type="expression patterns" value="baseline"/>
</dbReference>
<protein>
    <submittedName>
        <fullName evidence="4">Luminal-binding protein 2</fullName>
    </submittedName>
</protein>
<dbReference type="SUPFAM" id="SSF53067">
    <property type="entry name" value="Actin-like ATPase domain"/>
    <property type="match status" value="2"/>
</dbReference>
<keyword evidence="2" id="KW-0067">ATP-binding</keyword>
<evidence type="ECO:0000256" key="3">
    <source>
        <dbReference type="SAM" id="SignalP"/>
    </source>
</evidence>
<feature type="chain" id="PRO_5010805603" evidence="3">
    <location>
        <begin position="25"/>
        <end position="426"/>
    </location>
</feature>
<dbReference type="Pfam" id="PF00012">
    <property type="entry name" value="HSP70"/>
    <property type="match status" value="1"/>
</dbReference>
<dbReference type="EMBL" id="CM000786">
    <property type="protein sequence ID" value="AQK43973.1"/>
    <property type="molecule type" value="Genomic_DNA"/>
</dbReference>
<sequence length="426" mass="47431">MDTMMGRRLPVSLVPLLMVVMVAAAAFDISRASAAAAFNISRAPPAFGVRRGAPKEYCEWRGPWGTAPFLLGSAAAIHLGNTNSCIAAYDFRPGSHEYYQLYMPSWVAVTDNGTVLSDEAAMNHATVSPGTAISGFTHILDQKLKDEVVKSEMKLSPPYKLSERDGVEAHLGRELSAAVIAVSRHLNYNGRQDIVNVGRYDAGFRRAAKAIDRQITAAVAYHHHTEQVLACWHAIVGDDFTARIVDYMAELIKEKNQWDIRQDAEALRRLRVACEHAKKALSDQEETMVQIHVAGIESSALLTRAKLEELNQDMLDRVMGLVDGALMGTRSGWLTRPRDESRKDMVDEIVLIGGDARMPKLRQLVEDYFHGKWPNSRKGVEPEDAIVQGTVILSRPKAARYLEECFDYLYGKDDRGQPSFVFRTLD</sequence>
<evidence type="ECO:0000256" key="2">
    <source>
        <dbReference type="ARBA" id="ARBA00022840"/>
    </source>
</evidence>
<dbReference type="InParanoid" id="A0A1D6J7S4"/>
<feature type="signal peptide" evidence="3">
    <location>
        <begin position="1"/>
        <end position="24"/>
    </location>
</feature>
<dbReference type="STRING" id="4577.A0A1D6J7S4"/>
<dbReference type="GO" id="GO:0005524">
    <property type="term" value="F:ATP binding"/>
    <property type="evidence" value="ECO:0007669"/>
    <property type="project" value="UniProtKB-KW"/>
</dbReference>
<reference evidence="4" key="1">
    <citation type="submission" date="2015-12" db="EMBL/GenBank/DDBJ databases">
        <title>Update maize B73 reference genome by single molecule sequencing technologies.</title>
        <authorList>
            <consortium name="Maize Genome Sequencing Project"/>
            <person name="Ware D."/>
        </authorList>
    </citation>
    <scope>NUCLEOTIDE SEQUENCE</scope>
    <source>
        <tissue evidence="4">Seedling</tissue>
    </source>
</reference>
<keyword evidence="3" id="KW-0732">Signal</keyword>
<dbReference type="InterPro" id="IPR013126">
    <property type="entry name" value="Hsp_70_fam"/>
</dbReference>
<gene>
    <name evidence="4" type="ORF">ZEAMMB73_Zm00001d025561</name>
</gene>
<dbReference type="PRINTS" id="PR00301">
    <property type="entry name" value="HEATSHOCK70"/>
</dbReference>
<accession>A0A1D6J7S4</accession>
<evidence type="ECO:0000256" key="1">
    <source>
        <dbReference type="ARBA" id="ARBA00022741"/>
    </source>
</evidence>
<evidence type="ECO:0000313" key="4">
    <source>
        <dbReference type="EMBL" id="AQK43973.1"/>
    </source>
</evidence>
<proteinExistence type="predicted"/>
<dbReference type="Gene3D" id="3.90.640.10">
    <property type="entry name" value="Actin, Chain A, domain 4"/>
    <property type="match status" value="1"/>
</dbReference>
<name>A0A1D6J7S4_MAIZE</name>
<dbReference type="PaxDb" id="4577-GRMZM2G344256_P01"/>
<dbReference type="PANTHER" id="PTHR19375">
    <property type="entry name" value="HEAT SHOCK PROTEIN 70KDA"/>
    <property type="match status" value="1"/>
</dbReference>
<organism evidence="4">
    <name type="scientific">Zea mays</name>
    <name type="common">Maize</name>
    <dbReference type="NCBI Taxonomy" id="4577"/>
    <lineage>
        <taxon>Eukaryota</taxon>
        <taxon>Viridiplantae</taxon>
        <taxon>Streptophyta</taxon>
        <taxon>Embryophyta</taxon>
        <taxon>Tracheophyta</taxon>
        <taxon>Spermatophyta</taxon>
        <taxon>Magnoliopsida</taxon>
        <taxon>Liliopsida</taxon>
        <taxon>Poales</taxon>
        <taxon>Poaceae</taxon>
        <taxon>PACMAD clade</taxon>
        <taxon>Panicoideae</taxon>
        <taxon>Andropogonodae</taxon>
        <taxon>Andropogoneae</taxon>
        <taxon>Tripsacinae</taxon>
        <taxon>Zea</taxon>
    </lineage>
</organism>
<dbReference type="FunCoup" id="A0A1D6J7S4">
    <property type="interactions" value="324"/>
</dbReference>
<dbReference type="FunFam" id="3.30.420.40:FF:000664">
    <property type="entry name" value="Luminal-binding protein 2"/>
    <property type="match status" value="1"/>
</dbReference>
<dbReference type="OMA" id="ACWHAIV"/>
<dbReference type="eggNOG" id="KOG0100">
    <property type="taxonomic scope" value="Eukaryota"/>
</dbReference>
<dbReference type="FunFam" id="3.90.640.10:FF:000154">
    <property type="entry name" value="Luminal-binding protein 2"/>
    <property type="match status" value="1"/>
</dbReference>